<dbReference type="Pfam" id="PF00698">
    <property type="entry name" value="Acyl_transf_1"/>
    <property type="match status" value="1"/>
</dbReference>
<evidence type="ECO:0000256" key="3">
    <source>
        <dbReference type="ARBA" id="ARBA00022679"/>
    </source>
</evidence>
<evidence type="ECO:0000256" key="7">
    <source>
        <dbReference type="PIRSR" id="PIRSR000446-1"/>
    </source>
</evidence>
<evidence type="ECO:0000313" key="10">
    <source>
        <dbReference type="Proteomes" id="UP000077628"/>
    </source>
</evidence>
<dbReference type="InterPro" id="IPR016036">
    <property type="entry name" value="Malonyl_transacylase_ACP-bd"/>
</dbReference>
<dbReference type="InterPro" id="IPR001227">
    <property type="entry name" value="Ac_transferase_dom_sf"/>
</dbReference>
<dbReference type="NCBIfam" id="TIGR00128">
    <property type="entry name" value="fabD"/>
    <property type="match status" value="1"/>
</dbReference>
<sequence>MNPNAQSYNLAFVFPGQGSQSIGMLAALAETHPTVEHTFAQASEALGFDLWNLVANGPETDLNQTRNTQPAMLAAGVAAWRVWCETTTIRPAWMAGHSLGEYTALVCSGALNFQDAIKLVAERGRLMQEAVPAGEGAMAAILGLEDHQVVNTCAEVANGEIVAAANFNAPGQVVIAGAAAAVDRAIDALKGLGAKRALKLPVSVPSHCGLMEAASGQLAALLENTALDMPAMTLIHNADVKSHGSPEVIRYALKEQLFKPVRWVESVKFMHEQGVTAFVECGPGKVLLGLNKRIAPDAAHLAVYDPDTLANVVEQLNG</sequence>
<dbReference type="Gene3D" id="3.30.70.250">
    <property type="entry name" value="Malonyl-CoA ACP transacylase, ACP-binding"/>
    <property type="match status" value="1"/>
</dbReference>
<accession>A0A177P129</accession>
<reference evidence="10" key="1">
    <citation type="submission" date="2016-03" db="EMBL/GenBank/DDBJ databases">
        <authorList>
            <person name="Heylen K."/>
            <person name="De Vos P."/>
            <person name="Vekeman B."/>
        </authorList>
    </citation>
    <scope>NUCLEOTIDE SEQUENCE [LARGE SCALE GENOMIC DNA]</scope>
    <source>
        <strain evidence="10">R-45383</strain>
    </source>
</reference>
<comment type="similarity">
    <text evidence="6">Belongs to the fabD family.</text>
</comment>
<dbReference type="PANTHER" id="PTHR42681">
    <property type="entry name" value="MALONYL-COA-ACYL CARRIER PROTEIN TRANSACYLASE, MITOCHONDRIAL"/>
    <property type="match status" value="1"/>
</dbReference>
<keyword evidence="10" id="KW-1185">Reference proteome</keyword>
<dbReference type="Gene3D" id="3.40.366.10">
    <property type="entry name" value="Malonyl-Coenzyme A Acyl Carrier Protein, domain 2"/>
    <property type="match status" value="1"/>
</dbReference>
<evidence type="ECO:0000259" key="8">
    <source>
        <dbReference type="SMART" id="SM00827"/>
    </source>
</evidence>
<dbReference type="SUPFAM" id="SSF52151">
    <property type="entry name" value="FabD/lysophospholipase-like"/>
    <property type="match status" value="1"/>
</dbReference>
<dbReference type="Proteomes" id="UP000077628">
    <property type="component" value="Unassembled WGS sequence"/>
</dbReference>
<protein>
    <recommendedName>
        <fullName evidence="2 6">Malonyl CoA-acyl carrier protein transacylase</fullName>
        <ecNumber evidence="1 6">2.3.1.39</ecNumber>
    </recommendedName>
</protein>
<name>A0A177P129_9GAMM</name>
<dbReference type="GO" id="GO:0006633">
    <property type="term" value="P:fatty acid biosynthetic process"/>
    <property type="evidence" value="ECO:0007669"/>
    <property type="project" value="TreeGrafter"/>
</dbReference>
<feature type="active site" evidence="7">
    <location>
        <position position="98"/>
    </location>
</feature>
<dbReference type="EC" id="2.3.1.39" evidence="1 6"/>
<dbReference type="EMBL" id="LUUK01000067">
    <property type="protein sequence ID" value="OAI23030.1"/>
    <property type="molecule type" value="Genomic_DNA"/>
</dbReference>
<keyword evidence="3 6" id="KW-0808">Transferase</keyword>
<evidence type="ECO:0000313" key="9">
    <source>
        <dbReference type="EMBL" id="OAI23030.1"/>
    </source>
</evidence>
<evidence type="ECO:0000256" key="5">
    <source>
        <dbReference type="ARBA" id="ARBA00048462"/>
    </source>
</evidence>
<dbReference type="PIRSF" id="PIRSF000446">
    <property type="entry name" value="Mct"/>
    <property type="match status" value="1"/>
</dbReference>
<organism evidence="9 10">
    <name type="scientific">Methylomonas koyamae</name>
    <dbReference type="NCBI Taxonomy" id="702114"/>
    <lineage>
        <taxon>Bacteria</taxon>
        <taxon>Pseudomonadati</taxon>
        <taxon>Pseudomonadota</taxon>
        <taxon>Gammaproteobacteria</taxon>
        <taxon>Methylococcales</taxon>
        <taxon>Methylococcaceae</taxon>
        <taxon>Methylomonas</taxon>
    </lineage>
</organism>
<dbReference type="SUPFAM" id="SSF55048">
    <property type="entry name" value="Probable ACP-binding domain of malonyl-CoA ACP transacylase"/>
    <property type="match status" value="1"/>
</dbReference>
<dbReference type="AlphaFoldDB" id="A0A177P129"/>
<dbReference type="STRING" id="702114.A1355_01740"/>
<dbReference type="PANTHER" id="PTHR42681:SF1">
    <property type="entry name" value="MALONYL-COA-ACYL CARRIER PROTEIN TRANSACYLASE, MITOCHONDRIAL"/>
    <property type="match status" value="1"/>
</dbReference>
<evidence type="ECO:0000256" key="4">
    <source>
        <dbReference type="ARBA" id="ARBA00023315"/>
    </source>
</evidence>
<dbReference type="GO" id="GO:0005829">
    <property type="term" value="C:cytosol"/>
    <property type="evidence" value="ECO:0007669"/>
    <property type="project" value="TreeGrafter"/>
</dbReference>
<dbReference type="OrthoDB" id="9808564at2"/>
<evidence type="ECO:0000256" key="1">
    <source>
        <dbReference type="ARBA" id="ARBA00013258"/>
    </source>
</evidence>
<dbReference type="FunFam" id="3.30.70.250:FF:000001">
    <property type="entry name" value="Malonyl CoA-acyl carrier protein transacylase"/>
    <property type="match status" value="1"/>
</dbReference>
<dbReference type="GO" id="GO:0004314">
    <property type="term" value="F:[acyl-carrier-protein] S-malonyltransferase activity"/>
    <property type="evidence" value="ECO:0007669"/>
    <property type="project" value="UniProtKB-EC"/>
</dbReference>
<dbReference type="InterPro" id="IPR014043">
    <property type="entry name" value="Acyl_transferase_dom"/>
</dbReference>
<dbReference type="InterPro" id="IPR004410">
    <property type="entry name" value="Malonyl_CoA-ACP_transAc_FabD"/>
</dbReference>
<comment type="caution">
    <text evidence="9">The sequence shown here is derived from an EMBL/GenBank/DDBJ whole genome shotgun (WGS) entry which is preliminary data.</text>
</comment>
<dbReference type="InterPro" id="IPR050858">
    <property type="entry name" value="Mal-CoA-ACP_Trans/PKS_FabD"/>
</dbReference>
<proteinExistence type="inferred from homology"/>
<evidence type="ECO:0000256" key="6">
    <source>
        <dbReference type="PIRNR" id="PIRNR000446"/>
    </source>
</evidence>
<dbReference type="InterPro" id="IPR016035">
    <property type="entry name" value="Acyl_Trfase/lysoPLipase"/>
</dbReference>
<dbReference type="SMART" id="SM00827">
    <property type="entry name" value="PKS_AT"/>
    <property type="match status" value="1"/>
</dbReference>
<feature type="active site" evidence="7">
    <location>
        <position position="207"/>
    </location>
</feature>
<dbReference type="InterPro" id="IPR024925">
    <property type="entry name" value="Malonyl_CoA-ACP_transAc"/>
</dbReference>
<gene>
    <name evidence="9" type="ORF">A1355_01740</name>
</gene>
<feature type="domain" description="Malonyl-CoA:ACP transacylase (MAT)" evidence="8">
    <location>
        <begin position="13"/>
        <end position="308"/>
    </location>
</feature>
<dbReference type="RefSeq" id="WP_064026090.1">
    <property type="nucleotide sequence ID" value="NZ_LUUK01000067.1"/>
</dbReference>
<comment type="catalytic activity">
    <reaction evidence="5 6">
        <text>holo-[ACP] + malonyl-CoA = malonyl-[ACP] + CoA</text>
        <dbReference type="Rhea" id="RHEA:41792"/>
        <dbReference type="Rhea" id="RHEA-COMP:9623"/>
        <dbReference type="Rhea" id="RHEA-COMP:9685"/>
        <dbReference type="ChEBI" id="CHEBI:57287"/>
        <dbReference type="ChEBI" id="CHEBI:57384"/>
        <dbReference type="ChEBI" id="CHEBI:64479"/>
        <dbReference type="ChEBI" id="CHEBI:78449"/>
        <dbReference type="EC" id="2.3.1.39"/>
    </reaction>
</comment>
<evidence type="ECO:0000256" key="2">
    <source>
        <dbReference type="ARBA" id="ARBA00018953"/>
    </source>
</evidence>
<keyword evidence="4 6" id="KW-0012">Acyltransferase</keyword>